<proteinExistence type="predicted"/>
<comment type="caution">
    <text evidence="3">The sequence shown here is derived from an EMBL/GenBank/DDBJ whole genome shotgun (WGS) entry which is preliminary data.</text>
</comment>
<dbReference type="SUPFAM" id="SSF51905">
    <property type="entry name" value="FAD/NAD(P)-binding domain"/>
    <property type="match status" value="1"/>
</dbReference>
<name>A0A501X479_9GAMM</name>
<keyword evidence="1" id="KW-0560">Oxidoreductase</keyword>
<dbReference type="AlphaFoldDB" id="A0A501X479"/>
<dbReference type="Proteomes" id="UP000315901">
    <property type="component" value="Unassembled WGS sequence"/>
</dbReference>
<evidence type="ECO:0000259" key="2">
    <source>
        <dbReference type="Pfam" id="PF01266"/>
    </source>
</evidence>
<evidence type="ECO:0000256" key="1">
    <source>
        <dbReference type="ARBA" id="ARBA00023002"/>
    </source>
</evidence>
<dbReference type="GO" id="GO:0005737">
    <property type="term" value="C:cytoplasm"/>
    <property type="evidence" value="ECO:0007669"/>
    <property type="project" value="TreeGrafter"/>
</dbReference>
<dbReference type="EMBL" id="VFRR01000002">
    <property type="protein sequence ID" value="TPE55316.1"/>
    <property type="molecule type" value="Genomic_DNA"/>
</dbReference>
<dbReference type="RefSeq" id="WP_140586979.1">
    <property type="nucleotide sequence ID" value="NZ_VFRR01000002.1"/>
</dbReference>
<dbReference type="GO" id="GO:0016491">
    <property type="term" value="F:oxidoreductase activity"/>
    <property type="evidence" value="ECO:0007669"/>
    <property type="project" value="UniProtKB-KW"/>
</dbReference>
<protein>
    <submittedName>
        <fullName evidence="3">FAD-binding oxidoreductase</fullName>
    </submittedName>
</protein>
<keyword evidence="4" id="KW-1185">Reference proteome</keyword>
<evidence type="ECO:0000313" key="4">
    <source>
        <dbReference type="Proteomes" id="UP000315901"/>
    </source>
</evidence>
<reference evidence="3 4" key="1">
    <citation type="submission" date="2019-06" db="EMBL/GenBank/DDBJ databases">
        <title>A novel bacterium of genus Marinomonas, isolated from coastal sand.</title>
        <authorList>
            <person name="Huang H."/>
            <person name="Mo K."/>
            <person name="Hu Y."/>
        </authorList>
    </citation>
    <scope>NUCLEOTIDE SEQUENCE [LARGE SCALE GENOMIC DNA]</scope>
    <source>
        <strain evidence="3 4">HB171799</strain>
    </source>
</reference>
<dbReference type="Pfam" id="PF01266">
    <property type="entry name" value="DAO"/>
    <property type="match status" value="1"/>
</dbReference>
<accession>A0A501X479</accession>
<dbReference type="InterPro" id="IPR006076">
    <property type="entry name" value="FAD-dep_OxRdtase"/>
</dbReference>
<gene>
    <name evidence="3" type="ORF">FJM67_01865</name>
</gene>
<dbReference type="PANTHER" id="PTHR13847">
    <property type="entry name" value="SARCOSINE DEHYDROGENASE-RELATED"/>
    <property type="match status" value="1"/>
</dbReference>
<dbReference type="OrthoDB" id="311718at2"/>
<feature type="domain" description="FAD dependent oxidoreductase" evidence="2">
    <location>
        <begin position="31"/>
        <end position="382"/>
    </location>
</feature>
<evidence type="ECO:0000313" key="3">
    <source>
        <dbReference type="EMBL" id="TPE55316.1"/>
    </source>
</evidence>
<sequence>MTFPTHANSYYAASANDKAERPVFSGAAVCDVCIIGAGFTGISTALSLVEQGKSVIVLEGSRIGFGASGRNGGQIVNSFNRDIDYITKHYGAEIGRKMAAMAFSGSELIRRRIEQYNIDCDLKNGNVFAACNTKQFNELKEKKRLWEANGHQSLQLLDQDGIKAFIGSDRYVGGLFDPLGGHIQPLNLVLGQAQAVEAQGGKIYEASKVVRIEHGTPVKVVTENGGTVTAEKLVVAGNAYVFGLLPEVESQAMPCGTQVIATEPLALELQQKLLPKDTCVEDCNYLLDYYRLSGDGRLIYGGGTTYGARDPGKIESIIVPKMLKTFPFLKDVKVDYAWTGNFLLTLMRMPQVGKIGNNVYYSQGYSGHGVTNAHLMGEILGEALMGNTERFDVFAALRHFPFPGGRLFRVPYTAVGAAYYSMRDKLGI</sequence>
<dbReference type="Gene3D" id="3.50.50.60">
    <property type="entry name" value="FAD/NAD(P)-binding domain"/>
    <property type="match status" value="1"/>
</dbReference>
<organism evidence="3 4">
    <name type="scientific">Maribrevibacterium harenarium</name>
    <dbReference type="NCBI Taxonomy" id="2589817"/>
    <lineage>
        <taxon>Bacteria</taxon>
        <taxon>Pseudomonadati</taxon>
        <taxon>Pseudomonadota</taxon>
        <taxon>Gammaproteobacteria</taxon>
        <taxon>Oceanospirillales</taxon>
        <taxon>Oceanospirillaceae</taxon>
        <taxon>Maribrevibacterium</taxon>
    </lineage>
</organism>
<dbReference type="Gene3D" id="3.30.9.10">
    <property type="entry name" value="D-Amino Acid Oxidase, subunit A, domain 2"/>
    <property type="match status" value="1"/>
</dbReference>
<dbReference type="PANTHER" id="PTHR13847:SF275">
    <property type="entry name" value="GAMMA-GLUTAMYLPUTRESCINE OXIDOREDUCTASE"/>
    <property type="match status" value="1"/>
</dbReference>
<dbReference type="InterPro" id="IPR036188">
    <property type="entry name" value="FAD/NAD-bd_sf"/>
</dbReference>